<accession>A0A1G4XDQ8</accession>
<evidence type="ECO:0000313" key="2">
    <source>
        <dbReference type="EMBL" id="SCX39134.1"/>
    </source>
</evidence>
<keyword evidence="1" id="KW-0812">Transmembrane</keyword>
<feature type="transmembrane region" description="Helical" evidence="1">
    <location>
        <begin position="114"/>
        <end position="138"/>
    </location>
</feature>
<organism evidence="2 3">
    <name type="scientific">Klenkia marina</name>
    <dbReference type="NCBI Taxonomy" id="1960309"/>
    <lineage>
        <taxon>Bacteria</taxon>
        <taxon>Bacillati</taxon>
        <taxon>Actinomycetota</taxon>
        <taxon>Actinomycetes</taxon>
        <taxon>Geodermatophilales</taxon>
        <taxon>Geodermatophilaceae</taxon>
        <taxon>Klenkia</taxon>
    </lineage>
</organism>
<dbReference type="Proteomes" id="UP000198981">
    <property type="component" value="Unassembled WGS sequence"/>
</dbReference>
<sequence>MADPEGVDRPRSWAVALLVAHVALVGVLVVVSVVLLALGWEDDPLGGRVTAVVVGLLVVVGVTPRFGVRPQTRAGRAATVAGAAVVVPWTWYVLGVAGLSAYTGPLLGVLALFLWPWFLLLVAAAPVVAGVDAVVGAARRRHRGRPLR</sequence>
<feature type="transmembrane region" description="Helical" evidence="1">
    <location>
        <begin position="49"/>
        <end position="68"/>
    </location>
</feature>
<proteinExistence type="predicted"/>
<evidence type="ECO:0000313" key="3">
    <source>
        <dbReference type="Proteomes" id="UP000198981"/>
    </source>
</evidence>
<evidence type="ECO:0000256" key="1">
    <source>
        <dbReference type="SAM" id="Phobius"/>
    </source>
</evidence>
<dbReference type="STRING" id="1960309.SAMN03159343_0597"/>
<dbReference type="AlphaFoldDB" id="A0A1G4XDQ8"/>
<name>A0A1G4XDQ8_9ACTN</name>
<dbReference type="EMBL" id="FMUH01000001">
    <property type="protein sequence ID" value="SCX39134.1"/>
    <property type="molecule type" value="Genomic_DNA"/>
</dbReference>
<dbReference type="RefSeq" id="WP_092799482.1">
    <property type="nucleotide sequence ID" value="NZ_FMUH01000001.1"/>
</dbReference>
<keyword evidence="1" id="KW-0472">Membrane</keyword>
<keyword evidence="3" id="KW-1185">Reference proteome</keyword>
<reference evidence="3" key="1">
    <citation type="submission" date="2016-10" db="EMBL/GenBank/DDBJ databases">
        <authorList>
            <person name="Varghese N."/>
            <person name="Submissions S."/>
        </authorList>
    </citation>
    <scope>NUCLEOTIDE SEQUENCE [LARGE SCALE GENOMIC DNA]</scope>
    <source>
        <strain evidence="3">DSM 45722</strain>
    </source>
</reference>
<keyword evidence="1" id="KW-1133">Transmembrane helix</keyword>
<feature type="transmembrane region" description="Helical" evidence="1">
    <location>
        <begin position="80"/>
        <end position="102"/>
    </location>
</feature>
<feature type="transmembrane region" description="Helical" evidence="1">
    <location>
        <begin position="12"/>
        <end position="37"/>
    </location>
</feature>
<gene>
    <name evidence="2" type="ORF">SAMN03159343_0597</name>
</gene>
<protein>
    <submittedName>
        <fullName evidence="2">Uncharacterized protein</fullName>
    </submittedName>
</protein>